<evidence type="ECO:0000259" key="3">
    <source>
        <dbReference type="Pfam" id="PF00472"/>
    </source>
</evidence>
<dbReference type="SUPFAM" id="SSF75620">
    <property type="entry name" value="Release factor"/>
    <property type="match status" value="1"/>
</dbReference>
<feature type="domain" description="Prokaryotic-type class I peptide chain release factors" evidence="3">
    <location>
        <begin position="16"/>
        <end position="140"/>
    </location>
</feature>
<evidence type="ECO:0000256" key="2">
    <source>
        <dbReference type="SAM" id="MobiDB-lite"/>
    </source>
</evidence>
<dbReference type="InterPro" id="IPR045853">
    <property type="entry name" value="Pep_chain_release_fac_I_sf"/>
</dbReference>
<dbReference type="EC" id="3.1.1.29" evidence="4"/>
<protein>
    <submittedName>
        <fullName evidence="4">Alternative ribosome rescue aminoacyl-tRNA hydrolase ArfB</fullName>
        <ecNumber evidence="4">3.1.1.29</ecNumber>
    </submittedName>
</protein>
<dbReference type="Gene3D" id="3.30.160.20">
    <property type="match status" value="1"/>
</dbReference>
<dbReference type="PANTHER" id="PTHR47814:SF1">
    <property type="entry name" value="PEPTIDYL-TRNA HYDROLASE ARFB"/>
    <property type="match status" value="1"/>
</dbReference>
<dbReference type="InterPro" id="IPR000352">
    <property type="entry name" value="Pep_chain_release_fac_I"/>
</dbReference>
<dbReference type="GO" id="GO:0004045">
    <property type="term" value="F:peptidyl-tRNA hydrolase activity"/>
    <property type="evidence" value="ECO:0007669"/>
    <property type="project" value="UniProtKB-EC"/>
</dbReference>
<evidence type="ECO:0000256" key="1">
    <source>
        <dbReference type="ARBA" id="ARBA00010835"/>
    </source>
</evidence>
<reference evidence="4 5" key="1">
    <citation type="submission" date="2024-08" db="EMBL/GenBank/DDBJ databases">
        <title>Whole-genome sequencing of halo(alkali)philic microorganisms from hypersaline lakes.</title>
        <authorList>
            <person name="Sorokin D.Y."/>
            <person name="Merkel A.Y."/>
            <person name="Messina E."/>
            <person name="Yakimov M."/>
        </authorList>
    </citation>
    <scope>NUCLEOTIDE SEQUENCE [LARGE SCALE GENOMIC DNA]</scope>
    <source>
        <strain evidence="4 5">AB-hyl4</strain>
    </source>
</reference>
<evidence type="ECO:0000313" key="4">
    <source>
        <dbReference type="EMBL" id="MFA9477354.1"/>
    </source>
</evidence>
<accession>A0ABV4U4E8</accession>
<comment type="caution">
    <text evidence="4">The sequence shown here is derived from an EMBL/GenBank/DDBJ whole genome shotgun (WGS) entry which is preliminary data.</text>
</comment>
<name>A0ABV4U4E8_9BACT</name>
<feature type="region of interest" description="Disordered" evidence="2">
    <location>
        <begin position="111"/>
        <end position="150"/>
    </location>
</feature>
<dbReference type="NCBIfam" id="NF006718">
    <property type="entry name" value="PRK09256.1"/>
    <property type="match status" value="1"/>
</dbReference>
<keyword evidence="5" id="KW-1185">Reference proteome</keyword>
<dbReference type="Proteomes" id="UP001575105">
    <property type="component" value="Unassembled WGS sequence"/>
</dbReference>
<dbReference type="EMBL" id="JBGUBD010000002">
    <property type="protein sequence ID" value="MFA9477354.1"/>
    <property type="molecule type" value="Genomic_DNA"/>
</dbReference>
<dbReference type="PANTHER" id="PTHR47814">
    <property type="entry name" value="PEPTIDYL-TRNA HYDROLASE ARFB"/>
    <property type="match status" value="1"/>
</dbReference>
<sequence>MDLFDGRNDWLAAPGVSLPVSALRFTFSRGGGPGGQNVNKLNTRATLSVPLEALAAAMPADAFERLKTKAGARLTADAIVISAADSRSQLANRRACLSRLRHLLIESLHRPRRRRATRPSRGVIERRLKAKKSQGQRKHERRSNRNPPSD</sequence>
<comment type="similarity">
    <text evidence="1">Belongs to the prokaryotic/mitochondrial release factor family.</text>
</comment>
<dbReference type="RefSeq" id="WP_425344279.1">
    <property type="nucleotide sequence ID" value="NZ_JBGUBD010000002.1"/>
</dbReference>
<evidence type="ECO:0000313" key="5">
    <source>
        <dbReference type="Proteomes" id="UP001575105"/>
    </source>
</evidence>
<keyword evidence="4" id="KW-0378">Hydrolase</keyword>
<dbReference type="Pfam" id="PF00472">
    <property type="entry name" value="RF-1"/>
    <property type="match status" value="1"/>
</dbReference>
<feature type="compositionally biased region" description="Basic residues" evidence="2">
    <location>
        <begin position="128"/>
        <end position="144"/>
    </location>
</feature>
<proteinExistence type="inferred from homology"/>
<organism evidence="4 5">
    <name type="scientific">Natronomicrosphaera hydrolytica</name>
    <dbReference type="NCBI Taxonomy" id="3242702"/>
    <lineage>
        <taxon>Bacteria</taxon>
        <taxon>Pseudomonadati</taxon>
        <taxon>Planctomycetota</taxon>
        <taxon>Phycisphaerae</taxon>
        <taxon>Phycisphaerales</taxon>
        <taxon>Phycisphaeraceae</taxon>
        <taxon>Natronomicrosphaera</taxon>
    </lineage>
</organism>
<gene>
    <name evidence="4" type="primary">arfB</name>
    <name evidence="4" type="ORF">ACERK3_03485</name>
</gene>